<dbReference type="SUPFAM" id="SSF50129">
    <property type="entry name" value="GroES-like"/>
    <property type="match status" value="1"/>
</dbReference>
<dbReference type="RefSeq" id="WP_150903564.1">
    <property type="nucleotide sequence ID" value="NZ_VTWT01000004.1"/>
</dbReference>
<evidence type="ECO:0000256" key="1">
    <source>
        <dbReference type="ARBA" id="ARBA00001947"/>
    </source>
</evidence>
<keyword evidence="3" id="KW-0862">Zinc</keyword>
<evidence type="ECO:0000256" key="3">
    <source>
        <dbReference type="ARBA" id="ARBA00022833"/>
    </source>
</evidence>
<gene>
    <name evidence="7" type="ORF">F0P94_09065</name>
</gene>
<comment type="caution">
    <text evidence="7">The sequence shown here is derived from an EMBL/GenBank/DDBJ whole genome shotgun (WGS) entry which is preliminary data.</text>
</comment>
<organism evidence="7 8">
    <name type="scientific">Adhaeribacter soli</name>
    <dbReference type="NCBI Taxonomy" id="2607655"/>
    <lineage>
        <taxon>Bacteria</taxon>
        <taxon>Pseudomonadati</taxon>
        <taxon>Bacteroidota</taxon>
        <taxon>Cytophagia</taxon>
        <taxon>Cytophagales</taxon>
        <taxon>Hymenobacteraceae</taxon>
        <taxon>Adhaeribacter</taxon>
    </lineage>
</organism>
<dbReference type="GO" id="GO:0008270">
    <property type="term" value="F:zinc ion binding"/>
    <property type="evidence" value="ECO:0007669"/>
    <property type="project" value="InterPro"/>
</dbReference>
<dbReference type="Proteomes" id="UP000326570">
    <property type="component" value="Unassembled WGS sequence"/>
</dbReference>
<dbReference type="Gene3D" id="3.40.50.720">
    <property type="entry name" value="NAD(P)-binding Rossmann-like Domain"/>
    <property type="match status" value="1"/>
</dbReference>
<keyword evidence="4" id="KW-0560">Oxidoreductase</keyword>
<dbReference type="SUPFAM" id="SSF51735">
    <property type="entry name" value="NAD(P)-binding Rossmann-fold domains"/>
    <property type="match status" value="1"/>
</dbReference>
<dbReference type="CDD" id="cd08230">
    <property type="entry name" value="glucose_DH"/>
    <property type="match status" value="1"/>
</dbReference>
<dbReference type="Gene3D" id="3.90.180.10">
    <property type="entry name" value="Medium-chain alcohol dehydrogenases, catalytic domain"/>
    <property type="match status" value="1"/>
</dbReference>
<dbReference type="GO" id="GO:0016491">
    <property type="term" value="F:oxidoreductase activity"/>
    <property type="evidence" value="ECO:0007669"/>
    <property type="project" value="UniProtKB-KW"/>
</dbReference>
<evidence type="ECO:0000259" key="6">
    <source>
        <dbReference type="Pfam" id="PF16912"/>
    </source>
</evidence>
<feature type="domain" description="Alcohol dehydrogenase-like N-terminal" evidence="5">
    <location>
        <begin position="26"/>
        <end position="141"/>
    </location>
</feature>
<name>A0A5N1IX72_9BACT</name>
<evidence type="ECO:0000256" key="2">
    <source>
        <dbReference type="ARBA" id="ARBA00022723"/>
    </source>
</evidence>
<evidence type="ECO:0000256" key="4">
    <source>
        <dbReference type="ARBA" id="ARBA00023002"/>
    </source>
</evidence>
<dbReference type="InterPro" id="IPR036291">
    <property type="entry name" value="NAD(P)-bd_dom_sf"/>
</dbReference>
<dbReference type="InterPro" id="IPR011032">
    <property type="entry name" value="GroES-like_sf"/>
</dbReference>
<dbReference type="EMBL" id="VTWT01000004">
    <property type="protein sequence ID" value="KAA9338930.1"/>
    <property type="molecule type" value="Genomic_DNA"/>
</dbReference>
<dbReference type="PANTHER" id="PTHR43189:SF2">
    <property type="entry name" value="GLUCOSE 1-DEHYDROGENASE"/>
    <property type="match status" value="1"/>
</dbReference>
<evidence type="ECO:0000259" key="5">
    <source>
        <dbReference type="Pfam" id="PF08240"/>
    </source>
</evidence>
<protein>
    <submittedName>
        <fullName evidence="7">Glucose 1-dehydrogenase</fullName>
    </submittedName>
</protein>
<keyword evidence="2" id="KW-0479">Metal-binding</keyword>
<dbReference type="InterPro" id="IPR031640">
    <property type="entry name" value="Glu_dehyd_C"/>
</dbReference>
<dbReference type="Pfam" id="PF16912">
    <property type="entry name" value="Glu_dehyd_C"/>
    <property type="match status" value="1"/>
</dbReference>
<dbReference type="InterPro" id="IPR002328">
    <property type="entry name" value="ADH_Zn_CS"/>
</dbReference>
<dbReference type="Pfam" id="PF08240">
    <property type="entry name" value="ADH_N"/>
    <property type="match status" value="1"/>
</dbReference>
<dbReference type="InterPro" id="IPR013154">
    <property type="entry name" value="ADH-like_N"/>
</dbReference>
<proteinExistence type="predicted"/>
<keyword evidence="8" id="KW-1185">Reference proteome</keyword>
<evidence type="ECO:0000313" key="7">
    <source>
        <dbReference type="EMBL" id="KAA9338930.1"/>
    </source>
</evidence>
<sequence>MKAIALVPGTTTVCLEDRTEPQISADDEVKIKVWEVGICGTDREEISGGRALAPKGKQELIIGHEMFGQVEAVGKKVKKVKPGDFGVFMVRRGCNQCAACLNGRSDMCYTGHYTERGIKGADGYQAEFVVDKEAYLVKVPEEIRHLGVLTEPMSVAAKAIDEALCLQKARLKDIMDQEKWLQGKKALVAGIGAIGLLAAVVLRLKGAEVIGLDIVPEDSLRPQLLKQIGGAYVNGKETQTQKLDKHFGQIDFIFEAAGIAELQLQLLDALGINGIYVATGIPAEERPVANITGDLMKQLVLKNQILLGSVNASYQHYEIAVEMLLQSYRKWPEAINQLITSRIPYPEFQIALHRHDPDEIKVVVQWQKEST</sequence>
<dbReference type="AlphaFoldDB" id="A0A5N1IX72"/>
<reference evidence="7 8" key="1">
    <citation type="submission" date="2019-09" db="EMBL/GenBank/DDBJ databases">
        <title>Genome sequence of Adhaeribacter sp. M2.</title>
        <authorList>
            <person name="Srinivasan S."/>
        </authorList>
    </citation>
    <scope>NUCLEOTIDE SEQUENCE [LARGE SCALE GENOMIC DNA]</scope>
    <source>
        <strain evidence="7 8">M2</strain>
    </source>
</reference>
<feature type="domain" description="Glucose dehydrogenase C-terminal" evidence="6">
    <location>
        <begin position="145"/>
        <end position="365"/>
    </location>
</feature>
<dbReference type="PROSITE" id="PS00059">
    <property type="entry name" value="ADH_ZINC"/>
    <property type="match status" value="1"/>
</dbReference>
<dbReference type="PANTHER" id="PTHR43189">
    <property type="entry name" value="ZINC-TYPE ALCOHOL DEHYDROGENASE-LIKE PROTEIN C1198.01-RELATED"/>
    <property type="match status" value="1"/>
</dbReference>
<comment type="cofactor">
    <cofactor evidence="1">
        <name>Zn(2+)</name>
        <dbReference type="ChEBI" id="CHEBI:29105"/>
    </cofactor>
</comment>
<accession>A0A5N1IX72</accession>
<evidence type="ECO:0000313" key="8">
    <source>
        <dbReference type="Proteomes" id="UP000326570"/>
    </source>
</evidence>